<organism evidence="1 2">
    <name type="scientific">Larinioides sclopetarius</name>
    <dbReference type="NCBI Taxonomy" id="280406"/>
    <lineage>
        <taxon>Eukaryota</taxon>
        <taxon>Metazoa</taxon>
        <taxon>Ecdysozoa</taxon>
        <taxon>Arthropoda</taxon>
        <taxon>Chelicerata</taxon>
        <taxon>Arachnida</taxon>
        <taxon>Araneae</taxon>
        <taxon>Araneomorphae</taxon>
        <taxon>Entelegynae</taxon>
        <taxon>Araneoidea</taxon>
        <taxon>Araneidae</taxon>
        <taxon>Larinioides</taxon>
    </lineage>
</organism>
<dbReference type="EMBL" id="CAXIEN010000138">
    <property type="protein sequence ID" value="CAL1280913.1"/>
    <property type="molecule type" value="Genomic_DNA"/>
</dbReference>
<dbReference type="AlphaFoldDB" id="A0AAV2AAC4"/>
<accession>A0AAV2AAC4</accession>
<evidence type="ECO:0000313" key="1">
    <source>
        <dbReference type="EMBL" id="CAL1280913.1"/>
    </source>
</evidence>
<proteinExistence type="predicted"/>
<dbReference type="Proteomes" id="UP001497382">
    <property type="component" value="Unassembled WGS sequence"/>
</dbReference>
<evidence type="ECO:0000313" key="2">
    <source>
        <dbReference type="Proteomes" id="UP001497382"/>
    </source>
</evidence>
<comment type="caution">
    <text evidence="1">The sequence shown here is derived from an EMBL/GenBank/DDBJ whole genome shotgun (WGS) entry which is preliminary data.</text>
</comment>
<gene>
    <name evidence="1" type="ORF">LARSCL_LOCUS11267</name>
</gene>
<protein>
    <submittedName>
        <fullName evidence="1">Uncharacterized protein</fullName>
    </submittedName>
</protein>
<sequence>MERAVKNLTVSHQPGSCDCTQRRPIQKERYLVSTSSYQR</sequence>
<reference evidence="1 2" key="1">
    <citation type="submission" date="2024-04" db="EMBL/GenBank/DDBJ databases">
        <authorList>
            <person name="Rising A."/>
            <person name="Reimegard J."/>
            <person name="Sonavane S."/>
            <person name="Akerstrom W."/>
            <person name="Nylinder S."/>
            <person name="Hedman E."/>
            <person name="Kallberg Y."/>
        </authorList>
    </citation>
    <scope>NUCLEOTIDE SEQUENCE [LARGE SCALE GENOMIC DNA]</scope>
</reference>
<name>A0AAV2AAC4_9ARAC</name>
<keyword evidence="2" id="KW-1185">Reference proteome</keyword>